<accession>A0A8H3MDL9</accession>
<dbReference type="OrthoDB" id="2328754at2759"/>
<evidence type="ECO:0000313" key="2">
    <source>
        <dbReference type="EMBL" id="GET03413.1"/>
    </source>
</evidence>
<comment type="caution">
    <text evidence="2">The sequence shown here is derived from an EMBL/GenBank/DDBJ whole genome shotgun (WGS) entry which is preliminary data.</text>
</comment>
<dbReference type="EMBL" id="BLAL01000322">
    <property type="protein sequence ID" value="GET03413.1"/>
    <property type="molecule type" value="Genomic_DNA"/>
</dbReference>
<sequence length="104" mass="11667">MDKQNEEYQAEREFQNKFDSAFTALENKIHDTKISKSTNPASEEDVISDSKVKKTGGRKSRTKTVCASDSISSTESSEDVLDLYKRTNNDIEKIRASGRALTSK</sequence>
<protein>
    <submittedName>
        <fullName evidence="2">Uncharacterized protein</fullName>
    </submittedName>
</protein>
<dbReference type="Proteomes" id="UP000615446">
    <property type="component" value="Unassembled WGS sequence"/>
</dbReference>
<evidence type="ECO:0000313" key="3">
    <source>
        <dbReference type="Proteomes" id="UP000615446"/>
    </source>
</evidence>
<proteinExistence type="predicted"/>
<feature type="region of interest" description="Disordered" evidence="1">
    <location>
        <begin position="31"/>
        <end position="61"/>
    </location>
</feature>
<reference evidence="2" key="1">
    <citation type="submission" date="2019-10" db="EMBL/GenBank/DDBJ databases">
        <title>Conservation and host-specific expression of non-tandemly repeated heterogenous ribosome RNA gene in arbuscular mycorrhizal fungi.</title>
        <authorList>
            <person name="Maeda T."/>
            <person name="Kobayashi Y."/>
            <person name="Nakagawa T."/>
            <person name="Ezawa T."/>
            <person name="Yamaguchi K."/>
            <person name="Bino T."/>
            <person name="Nishimoto Y."/>
            <person name="Shigenobu S."/>
            <person name="Kawaguchi M."/>
        </authorList>
    </citation>
    <scope>NUCLEOTIDE SEQUENCE</scope>
    <source>
        <strain evidence="2">HR1</strain>
    </source>
</reference>
<gene>
    <name evidence="2" type="ORF">RCL2_002975100</name>
</gene>
<evidence type="ECO:0000256" key="1">
    <source>
        <dbReference type="SAM" id="MobiDB-lite"/>
    </source>
</evidence>
<organism evidence="2 3">
    <name type="scientific">Rhizophagus clarus</name>
    <dbReference type="NCBI Taxonomy" id="94130"/>
    <lineage>
        <taxon>Eukaryota</taxon>
        <taxon>Fungi</taxon>
        <taxon>Fungi incertae sedis</taxon>
        <taxon>Mucoromycota</taxon>
        <taxon>Glomeromycotina</taxon>
        <taxon>Glomeromycetes</taxon>
        <taxon>Glomerales</taxon>
        <taxon>Glomeraceae</taxon>
        <taxon>Rhizophagus</taxon>
    </lineage>
</organism>
<name>A0A8H3MDL9_9GLOM</name>
<dbReference type="AlphaFoldDB" id="A0A8H3MDL9"/>